<feature type="transmembrane region" description="Helical" evidence="1">
    <location>
        <begin position="36"/>
        <end position="55"/>
    </location>
</feature>
<dbReference type="Proteomes" id="UP001596002">
    <property type="component" value="Unassembled WGS sequence"/>
</dbReference>
<organism evidence="2 3">
    <name type="scientific">Effusibacillus consociatus</name>
    <dbReference type="NCBI Taxonomy" id="1117041"/>
    <lineage>
        <taxon>Bacteria</taxon>
        <taxon>Bacillati</taxon>
        <taxon>Bacillota</taxon>
        <taxon>Bacilli</taxon>
        <taxon>Bacillales</taxon>
        <taxon>Alicyclobacillaceae</taxon>
        <taxon>Effusibacillus</taxon>
    </lineage>
</organism>
<dbReference type="InterPro" id="IPR006750">
    <property type="entry name" value="YdcZ"/>
</dbReference>
<accession>A0ABV9PZR7</accession>
<protein>
    <submittedName>
        <fullName evidence="2">DMT family transporter</fullName>
    </submittedName>
</protein>
<sequence>MKWVMMVLAVLGGMAVGTQAGINGILGKKIGTLEGALVSFAIGTLSLSIVAIFLGKGNILGAFSVPKWQLTGGLLGAFYVFVMVLVVPQLGAASTIIAIIAGQLLATSIIDHFGLIGAKQIPMDWQRAAGLVLMAAAIILFNKR</sequence>
<evidence type="ECO:0000313" key="2">
    <source>
        <dbReference type="EMBL" id="MFC4766457.1"/>
    </source>
</evidence>
<feature type="transmembrane region" description="Helical" evidence="1">
    <location>
        <begin position="76"/>
        <end position="105"/>
    </location>
</feature>
<dbReference type="PANTHER" id="PTHR34821">
    <property type="entry name" value="INNER MEMBRANE PROTEIN YDCZ"/>
    <property type="match status" value="1"/>
</dbReference>
<evidence type="ECO:0000256" key="1">
    <source>
        <dbReference type="SAM" id="Phobius"/>
    </source>
</evidence>
<dbReference type="PANTHER" id="PTHR34821:SF2">
    <property type="entry name" value="INNER MEMBRANE PROTEIN YDCZ"/>
    <property type="match status" value="1"/>
</dbReference>
<comment type="caution">
    <text evidence="2">The sequence shown here is derived from an EMBL/GenBank/DDBJ whole genome shotgun (WGS) entry which is preliminary data.</text>
</comment>
<name>A0ABV9PZR7_9BACL</name>
<gene>
    <name evidence="2" type="ORF">ACFO8Q_03540</name>
</gene>
<dbReference type="RefSeq" id="WP_380024325.1">
    <property type="nucleotide sequence ID" value="NZ_JBHSHC010000022.1"/>
</dbReference>
<reference evidence="3" key="1">
    <citation type="journal article" date="2019" name="Int. J. Syst. Evol. Microbiol.">
        <title>The Global Catalogue of Microorganisms (GCM) 10K type strain sequencing project: providing services to taxonomists for standard genome sequencing and annotation.</title>
        <authorList>
            <consortium name="The Broad Institute Genomics Platform"/>
            <consortium name="The Broad Institute Genome Sequencing Center for Infectious Disease"/>
            <person name="Wu L."/>
            <person name="Ma J."/>
        </authorList>
    </citation>
    <scope>NUCLEOTIDE SEQUENCE [LARGE SCALE GENOMIC DNA]</scope>
    <source>
        <strain evidence="3">WYCCWR 12678</strain>
    </source>
</reference>
<keyword evidence="1" id="KW-1133">Transmembrane helix</keyword>
<dbReference type="EMBL" id="JBHSHC010000022">
    <property type="protein sequence ID" value="MFC4766457.1"/>
    <property type="molecule type" value="Genomic_DNA"/>
</dbReference>
<feature type="transmembrane region" description="Helical" evidence="1">
    <location>
        <begin position="125"/>
        <end position="142"/>
    </location>
</feature>
<proteinExistence type="predicted"/>
<keyword evidence="3" id="KW-1185">Reference proteome</keyword>
<dbReference type="Pfam" id="PF04657">
    <property type="entry name" value="DMT_YdcZ"/>
    <property type="match status" value="1"/>
</dbReference>
<keyword evidence="1" id="KW-0472">Membrane</keyword>
<keyword evidence="1" id="KW-0812">Transmembrane</keyword>
<evidence type="ECO:0000313" key="3">
    <source>
        <dbReference type="Proteomes" id="UP001596002"/>
    </source>
</evidence>